<proteinExistence type="inferred from homology"/>
<feature type="transmembrane region" description="Helical" evidence="8">
    <location>
        <begin position="63"/>
        <end position="85"/>
    </location>
</feature>
<organism evidence="9 10">
    <name type="scientific">Candidatus Kaiserbacteria bacterium RIFCSPHIGHO2_02_FULL_55_25</name>
    <dbReference type="NCBI Taxonomy" id="1798498"/>
    <lineage>
        <taxon>Bacteria</taxon>
        <taxon>Candidatus Kaiseribacteriota</taxon>
    </lineage>
</organism>
<evidence type="ECO:0000256" key="6">
    <source>
        <dbReference type="ARBA" id="ARBA00022989"/>
    </source>
</evidence>
<accession>A0A1F6E590</accession>
<evidence type="ECO:0000256" key="8">
    <source>
        <dbReference type="SAM" id="Phobius"/>
    </source>
</evidence>
<comment type="similarity">
    <text evidence="2">Belongs to the autoinducer-2 exporter (AI-2E) (TC 2.A.86) family.</text>
</comment>
<feature type="transmembrane region" description="Helical" evidence="8">
    <location>
        <begin position="238"/>
        <end position="258"/>
    </location>
</feature>
<keyword evidence="6 8" id="KW-1133">Transmembrane helix</keyword>
<feature type="transmembrane region" description="Helical" evidence="8">
    <location>
        <begin position="305"/>
        <end position="335"/>
    </location>
</feature>
<evidence type="ECO:0008006" key="11">
    <source>
        <dbReference type="Google" id="ProtNLM"/>
    </source>
</evidence>
<evidence type="ECO:0000256" key="2">
    <source>
        <dbReference type="ARBA" id="ARBA00009773"/>
    </source>
</evidence>
<feature type="transmembrane region" description="Helical" evidence="8">
    <location>
        <begin position="34"/>
        <end position="56"/>
    </location>
</feature>
<dbReference type="GO" id="GO:0005886">
    <property type="term" value="C:plasma membrane"/>
    <property type="evidence" value="ECO:0007669"/>
    <property type="project" value="UniProtKB-SubCell"/>
</dbReference>
<evidence type="ECO:0000256" key="7">
    <source>
        <dbReference type="ARBA" id="ARBA00023136"/>
    </source>
</evidence>
<dbReference type="InterPro" id="IPR002549">
    <property type="entry name" value="AI-2E-like"/>
</dbReference>
<dbReference type="Pfam" id="PF01594">
    <property type="entry name" value="AI-2E_transport"/>
    <property type="match status" value="1"/>
</dbReference>
<feature type="transmembrane region" description="Helical" evidence="8">
    <location>
        <begin position="265"/>
        <end position="285"/>
    </location>
</feature>
<evidence type="ECO:0000256" key="4">
    <source>
        <dbReference type="ARBA" id="ARBA00022475"/>
    </source>
</evidence>
<keyword evidence="5 8" id="KW-0812">Transmembrane</keyword>
<keyword evidence="3" id="KW-0813">Transport</keyword>
<dbReference type="PANTHER" id="PTHR21716">
    <property type="entry name" value="TRANSMEMBRANE PROTEIN"/>
    <property type="match status" value="1"/>
</dbReference>
<evidence type="ECO:0000313" key="9">
    <source>
        <dbReference type="EMBL" id="OGG68816.1"/>
    </source>
</evidence>
<dbReference type="AlphaFoldDB" id="A0A1F6E590"/>
<sequence>MEGRNFNISITSGTVVKTIFILGLAWLFLKLYSIALIVLTAIVIASAIEPGVASIVRRKVPRVLAVLMIYLLMMGTFFVLFYFFLPSLLTDFATFLSSLPAYLEAFNRTGAFDQYASILGIPAPSAASAIDIMADIRNVFNLGGVFGNAVTAASQIFGGVFSFVLIIVFSFYFAVIETGVDDFLRIVTPRSHQDYVLGLWRRSQHKIGLWMQGQLILALIIGVLVYLGLTILGVPHALVLAVIAACFEIIPVFGPALAAVPAVTIAFVAGGAPLGLLTVALYVIAQQFENHLIYPLVVTRVVGVPPLLVILALIVGAELAGFLGIILSVPVAAALQEFVHDIERGHLPKQS</sequence>
<evidence type="ECO:0000256" key="3">
    <source>
        <dbReference type="ARBA" id="ARBA00022448"/>
    </source>
</evidence>
<evidence type="ECO:0000313" key="10">
    <source>
        <dbReference type="Proteomes" id="UP000176914"/>
    </source>
</evidence>
<evidence type="ECO:0000256" key="1">
    <source>
        <dbReference type="ARBA" id="ARBA00004651"/>
    </source>
</evidence>
<dbReference type="PANTHER" id="PTHR21716:SF53">
    <property type="entry name" value="PERMEASE PERM-RELATED"/>
    <property type="match status" value="1"/>
</dbReference>
<gene>
    <name evidence="9" type="ORF">A3C20_00395</name>
</gene>
<keyword evidence="7 8" id="KW-0472">Membrane</keyword>
<dbReference type="GO" id="GO:0055085">
    <property type="term" value="P:transmembrane transport"/>
    <property type="evidence" value="ECO:0007669"/>
    <property type="project" value="TreeGrafter"/>
</dbReference>
<comment type="caution">
    <text evidence="9">The sequence shown here is derived from an EMBL/GenBank/DDBJ whole genome shotgun (WGS) entry which is preliminary data.</text>
</comment>
<dbReference type="EMBL" id="MFLL01000027">
    <property type="protein sequence ID" value="OGG68816.1"/>
    <property type="molecule type" value="Genomic_DNA"/>
</dbReference>
<feature type="transmembrane region" description="Helical" evidence="8">
    <location>
        <begin position="156"/>
        <end position="175"/>
    </location>
</feature>
<name>A0A1F6E590_9BACT</name>
<protein>
    <recommendedName>
        <fullName evidence="11">AI-2E family transporter</fullName>
    </recommendedName>
</protein>
<feature type="transmembrane region" description="Helical" evidence="8">
    <location>
        <begin position="7"/>
        <end position="28"/>
    </location>
</feature>
<keyword evidence="4" id="KW-1003">Cell membrane</keyword>
<comment type="subcellular location">
    <subcellularLocation>
        <location evidence="1">Cell membrane</location>
        <topology evidence="1">Multi-pass membrane protein</topology>
    </subcellularLocation>
</comment>
<evidence type="ECO:0000256" key="5">
    <source>
        <dbReference type="ARBA" id="ARBA00022692"/>
    </source>
</evidence>
<dbReference type="Proteomes" id="UP000176914">
    <property type="component" value="Unassembled WGS sequence"/>
</dbReference>
<feature type="transmembrane region" description="Helical" evidence="8">
    <location>
        <begin position="209"/>
        <end position="232"/>
    </location>
</feature>
<reference evidence="9 10" key="1">
    <citation type="journal article" date="2016" name="Nat. Commun.">
        <title>Thousands of microbial genomes shed light on interconnected biogeochemical processes in an aquifer system.</title>
        <authorList>
            <person name="Anantharaman K."/>
            <person name="Brown C.T."/>
            <person name="Hug L.A."/>
            <person name="Sharon I."/>
            <person name="Castelle C.J."/>
            <person name="Probst A.J."/>
            <person name="Thomas B.C."/>
            <person name="Singh A."/>
            <person name="Wilkins M.J."/>
            <person name="Karaoz U."/>
            <person name="Brodie E.L."/>
            <person name="Williams K.H."/>
            <person name="Hubbard S.S."/>
            <person name="Banfield J.F."/>
        </authorList>
    </citation>
    <scope>NUCLEOTIDE SEQUENCE [LARGE SCALE GENOMIC DNA]</scope>
</reference>